<feature type="non-terminal residue" evidence="1">
    <location>
        <position position="1"/>
    </location>
</feature>
<dbReference type="SUPFAM" id="SSF101898">
    <property type="entry name" value="NHL repeat"/>
    <property type="match status" value="1"/>
</dbReference>
<gene>
    <name evidence="1" type="ORF">LCGC14_2675410</name>
</gene>
<sequence length="442" mass="48626">AKPRPAKPQPLPVIAATGDGGWTESGGQVYKTAIDFTAAQPTLWVVGRRPTVGVAEVNWSGAGNRLLAGWRNNGIKLFTRGKDGQWAQRLDFAAVAVKKVGRIEPPPFSRQRLLVNPANGKLYVAEDMTNFGKSFFKLLEIDPASGVIRPVLMPFDAEDMAFDSVGLAYLRTDTEVVRYLPDFSDGGKWREIPWDYGAERQSIGFISSRGGARSPAVSALEIPGSRPVWWHSVGMWVNAKGHLAVVCFIRAKPKERNAKDKFLAKWQPKAYTPRQYPGRAGRYVIHVFDKHGKLIREDAVPGLPGGDGLGIDAAGDLYVMVAAPRVLDGRPYFNAKSETLMKFRPARAKFLSSDRAPVPIPEGQKPKRSPDVTRYGIGPTWAEGAEWTYGGVGYGGQGGSCTCWHSRFQLDMLGRSFVPEVRRFRVAVLDSAGNLILRIGRY</sequence>
<dbReference type="AlphaFoldDB" id="A0A0F9BXS9"/>
<accession>A0A0F9BXS9</accession>
<protein>
    <recommendedName>
        <fullName evidence="2">SMP-30/Gluconolactonase/LRE-like region domain-containing protein</fullName>
    </recommendedName>
</protein>
<reference evidence="1" key="1">
    <citation type="journal article" date="2015" name="Nature">
        <title>Complex archaea that bridge the gap between prokaryotes and eukaryotes.</title>
        <authorList>
            <person name="Spang A."/>
            <person name="Saw J.H."/>
            <person name="Jorgensen S.L."/>
            <person name="Zaremba-Niedzwiedzka K."/>
            <person name="Martijn J."/>
            <person name="Lind A.E."/>
            <person name="van Eijk R."/>
            <person name="Schleper C."/>
            <person name="Guy L."/>
            <person name="Ettema T.J."/>
        </authorList>
    </citation>
    <scope>NUCLEOTIDE SEQUENCE</scope>
</reference>
<evidence type="ECO:0000313" key="1">
    <source>
        <dbReference type="EMBL" id="KKK95179.1"/>
    </source>
</evidence>
<comment type="caution">
    <text evidence="1">The sequence shown here is derived from an EMBL/GenBank/DDBJ whole genome shotgun (WGS) entry which is preliminary data.</text>
</comment>
<proteinExistence type="predicted"/>
<dbReference type="EMBL" id="LAZR01047023">
    <property type="protein sequence ID" value="KKK95179.1"/>
    <property type="molecule type" value="Genomic_DNA"/>
</dbReference>
<evidence type="ECO:0008006" key="2">
    <source>
        <dbReference type="Google" id="ProtNLM"/>
    </source>
</evidence>
<organism evidence="1">
    <name type="scientific">marine sediment metagenome</name>
    <dbReference type="NCBI Taxonomy" id="412755"/>
    <lineage>
        <taxon>unclassified sequences</taxon>
        <taxon>metagenomes</taxon>
        <taxon>ecological metagenomes</taxon>
    </lineage>
</organism>
<name>A0A0F9BXS9_9ZZZZ</name>
<feature type="non-terminal residue" evidence="1">
    <location>
        <position position="442"/>
    </location>
</feature>